<feature type="signal peptide" evidence="1">
    <location>
        <begin position="1"/>
        <end position="15"/>
    </location>
</feature>
<name>A0AAV4TVY2_9ARAC</name>
<reference evidence="2 3" key="1">
    <citation type="submission" date="2021-06" db="EMBL/GenBank/DDBJ databases">
        <title>Caerostris darwini draft genome.</title>
        <authorList>
            <person name="Kono N."/>
            <person name="Arakawa K."/>
        </authorList>
    </citation>
    <scope>NUCLEOTIDE SEQUENCE [LARGE SCALE GENOMIC DNA]</scope>
</reference>
<keyword evidence="3" id="KW-1185">Reference proteome</keyword>
<feature type="chain" id="PRO_5043439230" evidence="1">
    <location>
        <begin position="16"/>
        <end position="335"/>
    </location>
</feature>
<evidence type="ECO:0000256" key="1">
    <source>
        <dbReference type="SAM" id="SignalP"/>
    </source>
</evidence>
<dbReference type="Proteomes" id="UP001054837">
    <property type="component" value="Unassembled WGS sequence"/>
</dbReference>
<dbReference type="EMBL" id="BPLQ01010207">
    <property type="protein sequence ID" value="GIY49157.1"/>
    <property type="molecule type" value="Genomic_DNA"/>
</dbReference>
<keyword evidence="1" id="KW-0732">Signal</keyword>
<comment type="caution">
    <text evidence="2">The sequence shown here is derived from an EMBL/GenBank/DDBJ whole genome shotgun (WGS) entry which is preliminary data.</text>
</comment>
<evidence type="ECO:0000313" key="3">
    <source>
        <dbReference type="Proteomes" id="UP001054837"/>
    </source>
</evidence>
<proteinExistence type="predicted"/>
<protein>
    <submittedName>
        <fullName evidence="2">Uncharacterized protein</fullName>
    </submittedName>
</protein>
<sequence>MKGLVFFCILGAAYALPDDVCSRSASEVCKSEYPPPRGMPRTEEELKNVCGYISDIMLCIKEFVDKCGTLNADLFRGLVLADKIENVIEVTKVLCKKDSKTYRVVVKHLPCIREVTDEFNYCNLKRNNTIKLLQEHLGSQEMMPFQHVTRCLPTVLDSNCYVGRFDKKCGSDLKDVALAAIDKMDMLTSDCPKTLHPEFLIMLELVEKLTKEGPHLLSSNPISTSGIPFTIIKSHLPFRDPIYYHQIPSPLPGSHLLSSNLISTSGIPFTINKSHLHFRDPIYYQQIPFLLPGSHLRSSNPIPTTGIPFTISKSHLHFQDPIYDHQIPSPRHSIF</sequence>
<evidence type="ECO:0000313" key="2">
    <source>
        <dbReference type="EMBL" id="GIY49157.1"/>
    </source>
</evidence>
<organism evidence="2 3">
    <name type="scientific">Caerostris darwini</name>
    <dbReference type="NCBI Taxonomy" id="1538125"/>
    <lineage>
        <taxon>Eukaryota</taxon>
        <taxon>Metazoa</taxon>
        <taxon>Ecdysozoa</taxon>
        <taxon>Arthropoda</taxon>
        <taxon>Chelicerata</taxon>
        <taxon>Arachnida</taxon>
        <taxon>Araneae</taxon>
        <taxon>Araneomorphae</taxon>
        <taxon>Entelegynae</taxon>
        <taxon>Araneoidea</taxon>
        <taxon>Araneidae</taxon>
        <taxon>Caerostris</taxon>
    </lineage>
</organism>
<dbReference type="AlphaFoldDB" id="A0AAV4TVY2"/>
<gene>
    <name evidence="2" type="ORF">CDAR_437011</name>
</gene>
<accession>A0AAV4TVY2</accession>